<reference evidence="8 9" key="1">
    <citation type="submission" date="2018-02" db="EMBL/GenBank/DDBJ databases">
        <title>Characterization of Xanthomonas diversity in transplant houses and field plants.</title>
        <authorList>
            <person name="Abrahamian P."/>
            <person name="Timilsina S."/>
            <person name="Minsavage G.V."/>
            <person name="Goss E.M."/>
            <person name="Jones J.B."/>
            <person name="Vallad G.E."/>
        </authorList>
    </citation>
    <scope>NUCLEOTIDE SEQUENCE [LARGE SCALE GENOMIC DNA]</scope>
    <source>
        <strain evidence="8 9">GEV2132</strain>
    </source>
</reference>
<evidence type="ECO:0000256" key="2">
    <source>
        <dbReference type="ARBA" id="ARBA00022723"/>
    </source>
</evidence>
<dbReference type="KEGG" id="xpe:BJD13_16340"/>
<protein>
    <recommendedName>
        <fullName evidence="6">JAB domain-containing protein</fullName>
    </recommendedName>
</protein>
<keyword evidence="2" id="KW-0479">Metal-binding</keyword>
<evidence type="ECO:0000256" key="5">
    <source>
        <dbReference type="ARBA" id="ARBA00023049"/>
    </source>
</evidence>
<keyword evidence="5" id="KW-0482">Metalloprotease</keyword>
<evidence type="ECO:0000313" key="8">
    <source>
        <dbReference type="EMBL" id="RXD49943.1"/>
    </source>
</evidence>
<dbReference type="Proteomes" id="UP000471082">
    <property type="component" value="Unassembled WGS sequence"/>
</dbReference>
<dbReference type="GO" id="GO:0008237">
    <property type="term" value="F:metallopeptidase activity"/>
    <property type="evidence" value="ECO:0007669"/>
    <property type="project" value="UniProtKB-KW"/>
</dbReference>
<keyword evidence="4" id="KW-0862">Zinc</keyword>
<dbReference type="Proteomes" id="UP000289372">
    <property type="component" value="Unassembled WGS sequence"/>
</dbReference>
<organism evidence="7 10">
    <name type="scientific">Xanthomonas perforans</name>
    <dbReference type="NCBI Taxonomy" id="442694"/>
    <lineage>
        <taxon>Bacteria</taxon>
        <taxon>Pseudomonadati</taxon>
        <taxon>Pseudomonadota</taxon>
        <taxon>Gammaproteobacteria</taxon>
        <taxon>Lysobacterales</taxon>
        <taxon>Lysobacteraceae</taxon>
        <taxon>Xanthomonas</taxon>
    </lineage>
</organism>
<feature type="domain" description="JAB" evidence="6">
    <location>
        <begin position="21"/>
        <end position="141"/>
    </location>
</feature>
<dbReference type="InterPro" id="IPR028090">
    <property type="entry name" value="JAB_dom_prok"/>
</dbReference>
<accession>A0A1L5R710</accession>
<evidence type="ECO:0000256" key="4">
    <source>
        <dbReference type="ARBA" id="ARBA00022833"/>
    </source>
</evidence>
<evidence type="ECO:0000313" key="9">
    <source>
        <dbReference type="Proteomes" id="UP000289372"/>
    </source>
</evidence>
<dbReference type="EMBL" id="PUUL01000132">
    <property type="protein sequence ID" value="RXD49943.1"/>
    <property type="molecule type" value="Genomic_DNA"/>
</dbReference>
<sequence length="170" mass="19131">MHDTLWQWEWPDIEGVVLVPESVLYSLSKYRQRAWNSERGGQLFVNPNDPRGPVLAVATPPHPDDRAGWTWLELDPKRCRQEIRAHNETGFRLVGHWHTHPQAVPRISPTDAKSIAHFAKRNAELVSSPLAVIVGQSEEPDGIQVWLYRNGALLHAKKQLLQCASAPAGS</sequence>
<dbReference type="GeneID" id="97612311"/>
<gene>
    <name evidence="8" type="ORF">DB769_20085</name>
    <name evidence="7" type="ORF">G3W61_02620</name>
</gene>
<evidence type="ECO:0000313" key="10">
    <source>
        <dbReference type="Proteomes" id="UP000471082"/>
    </source>
</evidence>
<name>A0A1L5R710_XANPE</name>
<evidence type="ECO:0000259" key="6">
    <source>
        <dbReference type="Pfam" id="PF14464"/>
    </source>
</evidence>
<keyword evidence="1" id="KW-0645">Protease</keyword>
<keyword evidence="3" id="KW-0378">Hydrolase</keyword>
<proteinExistence type="predicted"/>
<dbReference type="SUPFAM" id="SSF102712">
    <property type="entry name" value="JAB1/MPN domain"/>
    <property type="match status" value="1"/>
</dbReference>
<dbReference type="AlphaFoldDB" id="A0A1L5R710"/>
<dbReference type="GO" id="GO:0046872">
    <property type="term" value="F:metal ion binding"/>
    <property type="evidence" value="ECO:0007669"/>
    <property type="project" value="UniProtKB-KW"/>
</dbReference>
<dbReference type="GO" id="GO:0006508">
    <property type="term" value="P:proteolysis"/>
    <property type="evidence" value="ECO:0007669"/>
    <property type="project" value="UniProtKB-KW"/>
</dbReference>
<comment type="caution">
    <text evidence="7">The sequence shown here is derived from an EMBL/GenBank/DDBJ whole genome shotgun (WGS) entry which is preliminary data.</text>
</comment>
<evidence type="ECO:0000313" key="7">
    <source>
        <dbReference type="EMBL" id="NEL75157.1"/>
    </source>
</evidence>
<dbReference type="EMBL" id="JAAGYU010000006">
    <property type="protein sequence ID" value="NEL75157.1"/>
    <property type="molecule type" value="Genomic_DNA"/>
</dbReference>
<reference evidence="7 10" key="2">
    <citation type="submission" date="2019-11" db="EMBL/GenBank/DDBJ databases">
        <title>Genome-resolved metagenomics to study the prevalence of co-infection and intraspecific heterogeneity among plant pathogen metapopulations.</title>
        <authorList>
            <person name="Newberry E."/>
            <person name="Bhandari R."/>
            <person name="Kemble J."/>
            <person name="Sikora E."/>
            <person name="Potnis N."/>
        </authorList>
    </citation>
    <scope>NUCLEOTIDE SEQUENCE [LARGE SCALE GENOMIC DNA]</scope>
    <source>
        <strain evidence="7">Xp_Tom_Tuscaloosa_18b</strain>
    </source>
</reference>
<dbReference type="Gene3D" id="3.40.140.10">
    <property type="entry name" value="Cytidine Deaminase, domain 2"/>
    <property type="match status" value="1"/>
</dbReference>
<evidence type="ECO:0000256" key="1">
    <source>
        <dbReference type="ARBA" id="ARBA00022670"/>
    </source>
</evidence>
<evidence type="ECO:0000256" key="3">
    <source>
        <dbReference type="ARBA" id="ARBA00022801"/>
    </source>
</evidence>
<dbReference type="RefSeq" id="WP_074053282.1">
    <property type="nucleotide sequence ID" value="NZ_CP018475.1"/>
</dbReference>
<dbReference type="Pfam" id="PF14464">
    <property type="entry name" value="Prok-JAB"/>
    <property type="match status" value="1"/>
</dbReference>